<keyword evidence="9" id="KW-0472">Membrane</keyword>
<feature type="compositionally biased region" description="Low complexity" evidence="12">
    <location>
        <begin position="1441"/>
        <end position="1452"/>
    </location>
</feature>
<dbReference type="InterPro" id="IPR041489">
    <property type="entry name" value="PDZ_6"/>
</dbReference>
<dbReference type="InterPro" id="IPR001478">
    <property type="entry name" value="PDZ"/>
</dbReference>
<dbReference type="FunFam" id="2.30.42.10:FF:000066">
    <property type="entry name" value="Rho GTPase activating protein 21"/>
    <property type="match status" value="1"/>
</dbReference>
<feature type="region of interest" description="Disordered" evidence="12">
    <location>
        <begin position="406"/>
        <end position="478"/>
    </location>
</feature>
<feature type="compositionally biased region" description="Polar residues" evidence="12">
    <location>
        <begin position="559"/>
        <end position="574"/>
    </location>
</feature>
<dbReference type="InterPro" id="IPR001605">
    <property type="entry name" value="PH_dom-spectrin-type"/>
</dbReference>
<dbReference type="InterPro" id="IPR008936">
    <property type="entry name" value="Rho_GTPase_activation_prot"/>
</dbReference>
<feature type="compositionally biased region" description="Basic and acidic residues" evidence="12">
    <location>
        <begin position="1624"/>
        <end position="1635"/>
    </location>
</feature>
<comment type="subcellular location">
    <subcellularLocation>
        <location evidence="2">Cell junction</location>
    </subcellularLocation>
    <subcellularLocation>
        <location evidence="1">Cytoplasm</location>
        <location evidence="1">Cytoskeleton</location>
    </subcellularLocation>
    <subcellularLocation>
        <location evidence="3">Cytoplasmic vesicle membrane</location>
        <topology evidence="3">Peripheral membrane protein</topology>
    </subcellularLocation>
    <subcellularLocation>
        <location evidence="4">Golgi apparatus membrane</location>
        <topology evidence="4">Peripheral membrane protein</topology>
    </subcellularLocation>
</comment>
<dbReference type="GO" id="GO:0007165">
    <property type="term" value="P:signal transduction"/>
    <property type="evidence" value="ECO:0007669"/>
    <property type="project" value="InterPro"/>
</dbReference>
<evidence type="ECO:0000313" key="16">
    <source>
        <dbReference type="EMBL" id="KAI5611103.1"/>
    </source>
</evidence>
<keyword evidence="17" id="KW-1185">Reference proteome</keyword>
<dbReference type="SUPFAM" id="SSF48350">
    <property type="entry name" value="GTPase activation domain, GAP"/>
    <property type="match status" value="1"/>
</dbReference>
<dbReference type="CDD" id="cd01253">
    <property type="entry name" value="PH_ARHGAP21-like"/>
    <property type="match status" value="1"/>
</dbReference>
<feature type="compositionally biased region" description="Low complexity" evidence="12">
    <location>
        <begin position="1648"/>
        <end position="1661"/>
    </location>
</feature>
<feature type="compositionally biased region" description="Low complexity" evidence="12">
    <location>
        <begin position="1323"/>
        <end position="1336"/>
    </location>
</feature>
<feature type="compositionally biased region" description="Basic and acidic residues" evidence="12">
    <location>
        <begin position="1395"/>
        <end position="1406"/>
    </location>
</feature>
<dbReference type="InterPro" id="IPR041681">
    <property type="entry name" value="PH_9"/>
</dbReference>
<keyword evidence="8" id="KW-0333">Golgi apparatus</keyword>
<feature type="compositionally biased region" description="Polar residues" evidence="12">
    <location>
        <begin position="1762"/>
        <end position="1798"/>
    </location>
</feature>
<evidence type="ECO:0000256" key="11">
    <source>
        <dbReference type="ARBA" id="ARBA00023329"/>
    </source>
</evidence>
<dbReference type="GO" id="GO:0030659">
    <property type="term" value="C:cytoplasmic vesicle membrane"/>
    <property type="evidence" value="ECO:0007669"/>
    <property type="project" value="UniProtKB-SubCell"/>
</dbReference>
<feature type="region of interest" description="Disordered" evidence="12">
    <location>
        <begin position="552"/>
        <end position="574"/>
    </location>
</feature>
<dbReference type="Gene3D" id="1.20.5.220">
    <property type="match status" value="1"/>
</dbReference>
<feature type="compositionally biased region" description="Polar residues" evidence="12">
    <location>
        <begin position="1420"/>
        <end position="1440"/>
    </location>
</feature>
<dbReference type="PROSITE" id="PS50106">
    <property type="entry name" value="PDZ"/>
    <property type="match status" value="1"/>
</dbReference>
<name>A0AAD5A773_SILAS</name>
<feature type="region of interest" description="Disordered" evidence="12">
    <location>
        <begin position="1647"/>
        <end position="1666"/>
    </location>
</feature>
<dbReference type="GO" id="GO:0005856">
    <property type="term" value="C:cytoskeleton"/>
    <property type="evidence" value="ECO:0007669"/>
    <property type="project" value="UniProtKB-SubCell"/>
</dbReference>
<evidence type="ECO:0000256" key="10">
    <source>
        <dbReference type="ARBA" id="ARBA00023212"/>
    </source>
</evidence>
<dbReference type="InterPro" id="IPR036034">
    <property type="entry name" value="PDZ_sf"/>
</dbReference>
<dbReference type="SMART" id="SM00233">
    <property type="entry name" value="PH"/>
    <property type="match status" value="1"/>
</dbReference>
<keyword evidence="6" id="KW-0963">Cytoplasm</keyword>
<dbReference type="Proteomes" id="UP001205998">
    <property type="component" value="Unassembled WGS sequence"/>
</dbReference>
<keyword evidence="5" id="KW-0343">GTPase activation</keyword>
<feature type="non-terminal residue" evidence="16">
    <location>
        <position position="1"/>
    </location>
</feature>
<feature type="region of interest" description="Disordered" evidence="12">
    <location>
        <begin position="996"/>
        <end position="1066"/>
    </location>
</feature>
<dbReference type="EMBL" id="MU568337">
    <property type="protein sequence ID" value="KAI5611103.1"/>
    <property type="molecule type" value="Genomic_DNA"/>
</dbReference>
<feature type="compositionally biased region" description="Basic and acidic residues" evidence="12">
    <location>
        <begin position="1035"/>
        <end position="1055"/>
    </location>
</feature>
<evidence type="ECO:0000259" key="14">
    <source>
        <dbReference type="PROSITE" id="PS50106"/>
    </source>
</evidence>
<keyword evidence="7" id="KW-0965">Cell junction</keyword>
<keyword evidence="11" id="KW-0968">Cytoplasmic vesicle</keyword>
<evidence type="ECO:0000256" key="8">
    <source>
        <dbReference type="ARBA" id="ARBA00023034"/>
    </source>
</evidence>
<dbReference type="CDD" id="cd06756">
    <property type="entry name" value="PDZ_ARHGAP21_23-like"/>
    <property type="match status" value="1"/>
</dbReference>
<dbReference type="Gene3D" id="1.10.555.10">
    <property type="entry name" value="Rho GTPase activation protein"/>
    <property type="match status" value="1"/>
</dbReference>
<evidence type="ECO:0000256" key="5">
    <source>
        <dbReference type="ARBA" id="ARBA00022468"/>
    </source>
</evidence>
<dbReference type="Pfam" id="PF17820">
    <property type="entry name" value="PDZ_6"/>
    <property type="match status" value="1"/>
</dbReference>
<feature type="domain" description="PDZ" evidence="14">
    <location>
        <begin position="38"/>
        <end position="146"/>
    </location>
</feature>
<reference evidence="16" key="1">
    <citation type="submission" date="2018-07" db="EMBL/GenBank/DDBJ databases">
        <title>Comparative genomics of catfishes provides insights into carnivory and benthic adaptation.</title>
        <authorList>
            <person name="Zhang Y."/>
            <person name="Wang D."/>
            <person name="Peng Z."/>
            <person name="Zheng S."/>
            <person name="Shao F."/>
            <person name="Tao W."/>
        </authorList>
    </citation>
    <scope>NUCLEOTIDE SEQUENCE</scope>
    <source>
        <strain evidence="16">Chongqing</strain>
    </source>
</reference>
<feature type="region of interest" description="Disordered" evidence="12">
    <location>
        <begin position="1603"/>
        <end position="1636"/>
    </location>
</feature>
<dbReference type="InterPro" id="IPR011993">
    <property type="entry name" value="PH-like_dom_sf"/>
</dbReference>
<evidence type="ECO:0000256" key="3">
    <source>
        <dbReference type="ARBA" id="ARBA00004284"/>
    </source>
</evidence>
<feature type="region of interest" description="Disordered" evidence="12">
    <location>
        <begin position="805"/>
        <end position="824"/>
    </location>
</feature>
<dbReference type="PANTHER" id="PTHR23175">
    <property type="entry name" value="PDZ DOMAIN-CONTAINING PROTEIN"/>
    <property type="match status" value="1"/>
</dbReference>
<evidence type="ECO:0000256" key="4">
    <source>
        <dbReference type="ARBA" id="ARBA00004395"/>
    </source>
</evidence>
<dbReference type="PROSITE" id="PS50238">
    <property type="entry name" value="RHOGAP"/>
    <property type="match status" value="1"/>
</dbReference>
<accession>A0AAD5A773</accession>
<dbReference type="InterPro" id="IPR000198">
    <property type="entry name" value="RhoGAP_dom"/>
</dbReference>
<evidence type="ECO:0000256" key="6">
    <source>
        <dbReference type="ARBA" id="ARBA00022490"/>
    </source>
</evidence>
<feature type="compositionally biased region" description="Polar residues" evidence="12">
    <location>
        <begin position="438"/>
        <end position="448"/>
    </location>
</feature>
<dbReference type="SMART" id="SM00228">
    <property type="entry name" value="PDZ"/>
    <property type="match status" value="1"/>
</dbReference>
<dbReference type="PROSITE" id="PS50003">
    <property type="entry name" value="PH_DOMAIN"/>
    <property type="match status" value="1"/>
</dbReference>
<feature type="region of interest" description="Disordered" evidence="12">
    <location>
        <begin position="193"/>
        <end position="214"/>
    </location>
</feature>
<dbReference type="GO" id="GO:0005096">
    <property type="term" value="F:GTPase activator activity"/>
    <property type="evidence" value="ECO:0007669"/>
    <property type="project" value="UniProtKB-KW"/>
</dbReference>
<evidence type="ECO:0000256" key="12">
    <source>
        <dbReference type="SAM" id="MobiDB-lite"/>
    </source>
</evidence>
<dbReference type="Gene3D" id="2.30.29.30">
    <property type="entry name" value="Pleckstrin-homology domain (PH domain)/Phosphotyrosine-binding domain (PTB)"/>
    <property type="match status" value="1"/>
</dbReference>
<dbReference type="SMART" id="SM00324">
    <property type="entry name" value="RhoGAP"/>
    <property type="match status" value="1"/>
</dbReference>
<dbReference type="PRINTS" id="PR00683">
    <property type="entry name" value="SPECTRINPH"/>
</dbReference>
<feature type="domain" description="Rho-GAP" evidence="15">
    <location>
        <begin position="1082"/>
        <end position="1274"/>
    </location>
</feature>
<dbReference type="SUPFAM" id="SSF50729">
    <property type="entry name" value="PH domain-like"/>
    <property type="match status" value="1"/>
</dbReference>
<dbReference type="FunFam" id="1.10.555.10:FF:000014">
    <property type="entry name" value="Rho GTPase activating protein 21"/>
    <property type="match status" value="1"/>
</dbReference>
<dbReference type="Pfam" id="PF00620">
    <property type="entry name" value="RhoGAP"/>
    <property type="match status" value="1"/>
</dbReference>
<keyword evidence="10" id="KW-0206">Cytoskeleton</keyword>
<dbReference type="Pfam" id="PF15410">
    <property type="entry name" value="PH_9"/>
    <property type="match status" value="1"/>
</dbReference>
<dbReference type="InterPro" id="IPR001849">
    <property type="entry name" value="PH_domain"/>
</dbReference>
<protein>
    <submittedName>
        <fullName evidence="16">Rho GTPase activating protein 21a</fullName>
    </submittedName>
</protein>
<evidence type="ECO:0000256" key="2">
    <source>
        <dbReference type="ARBA" id="ARBA00004282"/>
    </source>
</evidence>
<evidence type="ECO:0000256" key="1">
    <source>
        <dbReference type="ARBA" id="ARBA00004245"/>
    </source>
</evidence>
<feature type="region of interest" description="Disordered" evidence="12">
    <location>
        <begin position="1311"/>
        <end position="1336"/>
    </location>
</feature>
<organism evidence="16 17">
    <name type="scientific">Silurus asotus</name>
    <name type="common">Amur catfish</name>
    <name type="synonym">Parasilurus asotus</name>
    <dbReference type="NCBI Taxonomy" id="30991"/>
    <lineage>
        <taxon>Eukaryota</taxon>
        <taxon>Metazoa</taxon>
        <taxon>Chordata</taxon>
        <taxon>Craniata</taxon>
        <taxon>Vertebrata</taxon>
        <taxon>Euteleostomi</taxon>
        <taxon>Actinopterygii</taxon>
        <taxon>Neopterygii</taxon>
        <taxon>Teleostei</taxon>
        <taxon>Ostariophysi</taxon>
        <taxon>Siluriformes</taxon>
        <taxon>Siluridae</taxon>
        <taxon>Silurus</taxon>
    </lineage>
</organism>
<feature type="region of interest" description="Disordered" evidence="12">
    <location>
        <begin position="1378"/>
        <end position="1471"/>
    </location>
</feature>
<dbReference type="PANTHER" id="PTHR23175:SF16">
    <property type="entry name" value="RHO GTPASE-ACTIVATING PROTEIN 21"/>
    <property type="match status" value="1"/>
</dbReference>
<evidence type="ECO:0000313" key="17">
    <source>
        <dbReference type="Proteomes" id="UP001205998"/>
    </source>
</evidence>
<feature type="compositionally biased region" description="Polar residues" evidence="12">
    <location>
        <begin position="842"/>
        <end position="856"/>
    </location>
</feature>
<sequence length="1834" mass="202004">KKDGHDPSDLSPMSPMSPVSPVSPAPVDPLFSWPGPKTLHLQRTTQGFGFTLRHFIVYPPESAVQSSFKDEDNGSRGRPRCRLEPMDTIFVKQVKEGGSAHQAGLCTGDRIVKVNGESIIGKTYSQVIALIQNSDAALELCVMPKDEDILQLFSRDITALAYSKDAYLKGNEAYSGNAQNIPEPPPILYPRVEPKTSGMTHTDEPPAPSGAQGVLSQGAEASLDMGYHMEVPITQLASPPPHSQVSRLQTVACVYDEAIQIAPADVLDSLERSPHPHRLQETKNMPLCTSSFENLSSVRPRSQTTPFSSSARGSLVQYAPKGLSDSPGFSTHIPFHPDSTSTPSSRHARSPFTPSPLTISSSPCSPMHQNIDWRNYTTYKEYIDNKRLYTYGSRTIQERLDSLRAASQEDKANASMDSTIGTQQRQRSPCHERGPANSGVQSLCSMSQERLEAKEQATSRDWHRSASQDALPLSTKSTYKPRAKSCDYLGRQAETKVMLMDRRVYGRTETEDKSPICTGEETEGCKQSLSLGKMAQTQRTMVSGCGSFPGLNATGKGTDPSSRLDSPINAASSKSQLPIQTSVLNDSYVAKALASLNTGISTMSAASKNQRTALVPNHTSLGRRPDRHRECTGSIPCLDHSRRIQMQQDGSSVATNGLAVEGLEGAEAKVVVVRREKIKKTVPLPLRHPSYIQAVNDGAGRAEKLSKTPKCWRSHDAVQDGYKQWFGEEYQLSGSGQLHESLDSIPFIDEPSSPSADLYDTQLPIPTVISAAPPSPASSSAILHRQLSHDQDSLRFTVLDSDSGAKTERSKSYDEGLDNYRDGGRGTLMKPIGLRGLRKQAVDQSSDDSGSRRNSLSDVFNATKEGVLHFRQFSSDKGKRVGGGMRPWKQMYAVLRGHSLFLHKDKKEGQTPNSHMEEEPVSICIKACLIDISYSDTKRKNVLRLTTSNCEYLFQAEDREDMLAWIRAIQENSNLDEENALITSTDLINRKIKEYNTLMSPPSSKTEPSPRSSRQSLSIRHTLLGGNKSPSPHSPHKDQERKFIHKDEASPPKDKGLRRKGIPGLMRKPFEKKVAPGVTFGVRLDDCPPAHTNKFIPLIVEVCCKLVEERGLEYTGIYRVPGNNAAISSMQEELNKGVGEIDIQEDKWKDLNVISSLLKSFFRKLPDPLFTNEKYGDFIDANRTEDPVERLKVLKRLLHELPDHHYETLKFLSAHLKTVAENSEKNKMEPRNLAIVFGPTLVRTSEDNMTHMVTHMPDQYKIVETLIQQYDWFFTDEGEEEPETVVQTDSAVETQPIPNIDHLLTNIGRTGVSQGEVSDSPTSDSAKSKGSWGSGKDQYSLELVSSIFAAANRKRKKPKEKLAVSSSDDDLDAVFLESEPQNQKGIEQDIAGDSHYGKEPEKTFKGHKEHRNSFFIRKPSSGSVSESPKYSTLPSLRFRTSLSQGSPSESSSQVEDLGTLNPGTSRSRNRMRIWDTVSSSAAELPPTGPVGGSATAEVSSITSDYSTTSSMTFLTGAESSVLSADLQSRGGDEADDERSELISEGRHMETDSETEFPVFIRSATTPITPSKIVPRSADGTNVPKPLNRHVLPSQRLTAFYTSKRRSLHQKTDSESSLEVGASQEGDRMSRSEPSRLSRVLEAVKKGRSIGSLSSASSSSHSQTEPIKRLSIAERLKSHFRVSADDMFGMGGNRNSKKKEKRVRRRHTLGGQRDFGELAVINDWREQGGTEKGAELSDTERLKLQNSREISIQDWIAHERCHSGTSRAGSQGSKVMTGESSNDPASMTSCQSGTDQLNGGEQKRKGKANQNSGSDAHPHKLSGAQVVRSQFYQCL</sequence>
<proteinExistence type="predicted"/>
<feature type="compositionally biased region" description="Basic and acidic residues" evidence="12">
    <location>
        <begin position="449"/>
        <end position="466"/>
    </location>
</feature>
<evidence type="ECO:0000259" key="13">
    <source>
        <dbReference type="PROSITE" id="PS50003"/>
    </source>
</evidence>
<evidence type="ECO:0000259" key="15">
    <source>
        <dbReference type="PROSITE" id="PS50238"/>
    </source>
</evidence>
<feature type="region of interest" description="Disordered" evidence="12">
    <location>
        <begin position="1760"/>
        <end position="1823"/>
    </location>
</feature>
<feature type="region of interest" description="Disordered" evidence="12">
    <location>
        <begin position="332"/>
        <end position="363"/>
    </location>
</feature>
<dbReference type="SUPFAM" id="SSF50156">
    <property type="entry name" value="PDZ domain-like"/>
    <property type="match status" value="1"/>
</dbReference>
<feature type="compositionally biased region" description="Low complexity" evidence="12">
    <location>
        <begin position="9"/>
        <end position="20"/>
    </location>
</feature>
<feature type="compositionally biased region" description="Polar residues" evidence="12">
    <location>
        <begin position="997"/>
        <end position="1019"/>
    </location>
</feature>
<feature type="region of interest" description="Disordered" evidence="12">
    <location>
        <begin position="1684"/>
        <end position="1708"/>
    </location>
</feature>
<dbReference type="GO" id="GO:0000139">
    <property type="term" value="C:Golgi membrane"/>
    <property type="evidence" value="ECO:0007669"/>
    <property type="project" value="UniProtKB-SubCell"/>
</dbReference>
<dbReference type="CDD" id="cd04395">
    <property type="entry name" value="RhoGAP_ARHGAP21"/>
    <property type="match status" value="1"/>
</dbReference>
<dbReference type="Gene3D" id="2.30.42.10">
    <property type="match status" value="1"/>
</dbReference>
<gene>
    <name evidence="16" type="ORF">C0J50_0009</name>
</gene>
<feature type="region of interest" description="Disordered" evidence="12">
    <location>
        <begin position="833"/>
        <end position="856"/>
    </location>
</feature>
<feature type="region of interest" description="Disordered" evidence="12">
    <location>
        <begin position="1"/>
        <end position="26"/>
    </location>
</feature>
<dbReference type="GO" id="GO:0070161">
    <property type="term" value="C:anchoring junction"/>
    <property type="evidence" value="ECO:0007669"/>
    <property type="project" value="UniProtKB-SubCell"/>
</dbReference>
<comment type="caution">
    <text evidence="16">The sequence shown here is derived from an EMBL/GenBank/DDBJ whole genome shotgun (WGS) entry which is preliminary data.</text>
</comment>
<feature type="compositionally biased region" description="Basic residues" evidence="12">
    <location>
        <begin position="1694"/>
        <end position="1707"/>
    </location>
</feature>
<evidence type="ECO:0000256" key="9">
    <source>
        <dbReference type="ARBA" id="ARBA00023136"/>
    </source>
</evidence>
<dbReference type="GO" id="GO:0005543">
    <property type="term" value="F:phospholipid binding"/>
    <property type="evidence" value="ECO:0007669"/>
    <property type="project" value="InterPro"/>
</dbReference>
<evidence type="ECO:0000256" key="7">
    <source>
        <dbReference type="ARBA" id="ARBA00022949"/>
    </source>
</evidence>
<feature type="domain" description="PH" evidence="13">
    <location>
        <begin position="861"/>
        <end position="974"/>
    </location>
</feature>
<feature type="compositionally biased region" description="Polar residues" evidence="12">
    <location>
        <begin position="415"/>
        <end position="427"/>
    </location>
</feature>
<feature type="compositionally biased region" description="Polar residues" evidence="12">
    <location>
        <begin position="1311"/>
        <end position="1322"/>
    </location>
</feature>